<dbReference type="AlphaFoldDB" id="A0A6J4VT73"/>
<sequence length="99" mass="10720">MNGRGRGVGHSAPLRQGRWVVGGEGAQVEPRDCARDKPCDCAQGTSAPRSVLATNTDERPDNRSSSGWSANSRSSIRYQWAVCRQFPGRLHKLQGLNAA</sequence>
<feature type="compositionally biased region" description="Polar residues" evidence="1">
    <location>
        <begin position="43"/>
        <end position="55"/>
    </location>
</feature>
<proteinExistence type="predicted"/>
<feature type="compositionally biased region" description="Low complexity" evidence="1">
    <location>
        <begin position="63"/>
        <end position="73"/>
    </location>
</feature>
<name>A0A6J4VT73_9BACT</name>
<dbReference type="EMBL" id="CADCWN010000309">
    <property type="protein sequence ID" value="CAA9586161.1"/>
    <property type="molecule type" value="Genomic_DNA"/>
</dbReference>
<reference evidence="2" key="1">
    <citation type="submission" date="2020-02" db="EMBL/GenBank/DDBJ databases">
        <authorList>
            <person name="Meier V. D."/>
        </authorList>
    </citation>
    <scope>NUCLEOTIDE SEQUENCE</scope>
    <source>
        <strain evidence="2">AVDCRST_MAG18</strain>
    </source>
</reference>
<accession>A0A6J4VT73</accession>
<feature type="compositionally biased region" description="Basic and acidic residues" evidence="1">
    <location>
        <begin position="29"/>
        <end position="39"/>
    </location>
</feature>
<organism evidence="2">
    <name type="scientific">uncultured Thermomicrobiales bacterium</name>
    <dbReference type="NCBI Taxonomy" id="1645740"/>
    <lineage>
        <taxon>Bacteria</taxon>
        <taxon>Pseudomonadati</taxon>
        <taxon>Thermomicrobiota</taxon>
        <taxon>Thermomicrobia</taxon>
        <taxon>Thermomicrobiales</taxon>
        <taxon>environmental samples</taxon>
    </lineage>
</organism>
<protein>
    <submittedName>
        <fullName evidence="2">Uncharacterized protein</fullName>
    </submittedName>
</protein>
<evidence type="ECO:0000256" key="1">
    <source>
        <dbReference type="SAM" id="MobiDB-lite"/>
    </source>
</evidence>
<evidence type="ECO:0000313" key="2">
    <source>
        <dbReference type="EMBL" id="CAA9586161.1"/>
    </source>
</evidence>
<feature type="region of interest" description="Disordered" evidence="1">
    <location>
        <begin position="1"/>
        <end position="73"/>
    </location>
</feature>
<gene>
    <name evidence="2" type="ORF">AVDCRST_MAG18-3874</name>
</gene>